<dbReference type="PROSITE" id="PS50011">
    <property type="entry name" value="PROTEIN_KINASE_DOM"/>
    <property type="match status" value="1"/>
</dbReference>
<evidence type="ECO:0000256" key="12">
    <source>
        <dbReference type="SAM" id="Phobius"/>
    </source>
</evidence>
<dbReference type="OMA" id="RFWFSAN"/>
<dbReference type="EnsemblPlants" id="Pp3c22_10000V3.2">
    <property type="protein sequence ID" value="Pp3c22_10000V3.2"/>
    <property type="gene ID" value="Pp3c22_10000"/>
</dbReference>
<dbReference type="GO" id="GO:0016020">
    <property type="term" value="C:membrane"/>
    <property type="evidence" value="ECO:0007669"/>
    <property type="project" value="UniProtKB-SubCell"/>
</dbReference>
<keyword evidence="2" id="KW-0433">Leucine-rich repeat</keyword>
<dbReference type="OrthoDB" id="69842at2759"/>
<dbReference type="Pfam" id="PF07714">
    <property type="entry name" value="PK_Tyr_Ser-Thr"/>
    <property type="match status" value="1"/>
</dbReference>
<evidence type="ECO:0000313" key="14">
    <source>
        <dbReference type="EMBL" id="PNR30647.1"/>
    </source>
</evidence>
<feature type="compositionally biased region" description="Basic and acidic residues" evidence="11">
    <location>
        <begin position="631"/>
        <end position="655"/>
    </location>
</feature>
<dbReference type="Pfam" id="PF08263">
    <property type="entry name" value="LRRNT_2"/>
    <property type="match status" value="1"/>
</dbReference>
<evidence type="ECO:0000256" key="7">
    <source>
        <dbReference type="ARBA" id="ARBA00022840"/>
    </source>
</evidence>
<dbReference type="Gene3D" id="3.80.10.10">
    <property type="entry name" value="Ribonuclease Inhibitor"/>
    <property type="match status" value="2"/>
</dbReference>
<feature type="transmembrane region" description="Helical" evidence="12">
    <location>
        <begin position="259"/>
        <end position="286"/>
    </location>
</feature>
<dbReference type="EMBL" id="ABEU02000022">
    <property type="protein sequence ID" value="PNR30647.1"/>
    <property type="molecule type" value="Genomic_DNA"/>
</dbReference>
<evidence type="ECO:0000313" key="16">
    <source>
        <dbReference type="Proteomes" id="UP000006727"/>
    </source>
</evidence>
<feature type="compositionally biased region" description="Basic and acidic residues" evidence="11">
    <location>
        <begin position="303"/>
        <end position="317"/>
    </location>
</feature>
<feature type="domain" description="Protein kinase" evidence="13">
    <location>
        <begin position="353"/>
        <end position="628"/>
    </location>
</feature>
<dbReference type="GO" id="GO:0004672">
    <property type="term" value="F:protein kinase activity"/>
    <property type="evidence" value="ECO:0007669"/>
    <property type="project" value="InterPro"/>
</dbReference>
<dbReference type="InterPro" id="IPR013210">
    <property type="entry name" value="LRR_N_plant-typ"/>
</dbReference>
<proteinExistence type="predicted"/>
<evidence type="ECO:0000256" key="6">
    <source>
        <dbReference type="ARBA" id="ARBA00022741"/>
    </source>
</evidence>
<dbReference type="FunFam" id="3.80.10.10:FF:000400">
    <property type="entry name" value="Nuclear pore complex protein NUP107"/>
    <property type="match status" value="1"/>
</dbReference>
<comment type="subcellular location">
    <subcellularLocation>
        <location evidence="1">Membrane</location>
    </subcellularLocation>
</comment>
<dbReference type="EnsemblPlants" id="Pp3c22_10000V3.3">
    <property type="protein sequence ID" value="Pp3c22_10000V3.3"/>
    <property type="gene ID" value="Pp3c22_10000"/>
</dbReference>
<evidence type="ECO:0000256" key="9">
    <source>
        <dbReference type="ARBA" id="ARBA00023136"/>
    </source>
</evidence>
<keyword evidence="5" id="KW-0677">Repeat</keyword>
<dbReference type="InterPro" id="IPR001245">
    <property type="entry name" value="Ser-Thr/Tyr_kinase_cat_dom"/>
</dbReference>
<gene>
    <name evidence="15" type="primary">LOC112275392</name>
    <name evidence="14" type="ORF">PHYPA_026963</name>
</gene>
<dbReference type="SUPFAM" id="SSF56112">
    <property type="entry name" value="Protein kinase-like (PK-like)"/>
    <property type="match status" value="1"/>
</dbReference>
<evidence type="ECO:0000256" key="5">
    <source>
        <dbReference type="ARBA" id="ARBA00022737"/>
    </source>
</evidence>
<evidence type="ECO:0000259" key="13">
    <source>
        <dbReference type="PROSITE" id="PS50011"/>
    </source>
</evidence>
<dbReference type="EnsemblPlants" id="Pp3c22_10000V3.1">
    <property type="protein sequence ID" value="Pp3c22_10000V3.1"/>
    <property type="gene ID" value="Pp3c22_10000"/>
</dbReference>
<dbReference type="RefSeq" id="XP_024361522.1">
    <property type="nucleotide sequence ID" value="XM_024505754.2"/>
</dbReference>
<dbReference type="PANTHER" id="PTHR48010">
    <property type="entry name" value="OS05G0588300 PROTEIN"/>
    <property type="match status" value="1"/>
</dbReference>
<dbReference type="InterPro" id="IPR000719">
    <property type="entry name" value="Prot_kinase_dom"/>
</dbReference>
<evidence type="ECO:0000256" key="10">
    <source>
        <dbReference type="ARBA" id="ARBA00023180"/>
    </source>
</evidence>
<dbReference type="Proteomes" id="UP000006727">
    <property type="component" value="Chromosome 22"/>
</dbReference>
<dbReference type="Gramene" id="Pp3c22_10000V3.2">
    <property type="protein sequence ID" value="Pp3c22_10000V3.2"/>
    <property type="gene ID" value="Pp3c22_10000"/>
</dbReference>
<dbReference type="Gramene" id="Pp3c22_10000V3.1">
    <property type="protein sequence ID" value="Pp3c22_10000V3.1"/>
    <property type="gene ID" value="Pp3c22_10000"/>
</dbReference>
<dbReference type="FunFam" id="1.10.510.10:FF:000095">
    <property type="entry name" value="protein STRUBBELIG-RECEPTOR FAMILY 8"/>
    <property type="match status" value="1"/>
</dbReference>
<dbReference type="Gramene" id="Pp3c22_10000V3.3">
    <property type="protein sequence ID" value="Pp3c22_10000V3.3"/>
    <property type="gene ID" value="Pp3c22_10000"/>
</dbReference>
<dbReference type="PANTHER" id="PTHR48010:SF76">
    <property type="entry name" value="INACTIVE RECEPTOR KINASE RLK902-RELATED"/>
    <property type="match status" value="1"/>
</dbReference>
<keyword evidence="7" id="KW-0067">ATP-binding</keyword>
<dbReference type="AlphaFoldDB" id="A0A2K1IMZ9"/>
<accession>A0A2K1IMZ9</accession>
<dbReference type="Pfam" id="PF00560">
    <property type="entry name" value="LRR_1"/>
    <property type="match status" value="3"/>
</dbReference>
<keyword evidence="16" id="KW-1185">Reference proteome</keyword>
<dbReference type="GeneID" id="112275392"/>
<dbReference type="GO" id="GO:0005524">
    <property type="term" value="F:ATP binding"/>
    <property type="evidence" value="ECO:0007669"/>
    <property type="project" value="UniProtKB-KW"/>
</dbReference>
<dbReference type="InterPro" id="IPR001611">
    <property type="entry name" value="Leu-rich_rpt"/>
</dbReference>
<evidence type="ECO:0000256" key="8">
    <source>
        <dbReference type="ARBA" id="ARBA00022989"/>
    </source>
</evidence>
<dbReference type="Gene3D" id="3.30.200.20">
    <property type="entry name" value="Phosphorylase Kinase, domain 1"/>
    <property type="match status" value="1"/>
</dbReference>
<reference evidence="15" key="3">
    <citation type="submission" date="2020-12" db="UniProtKB">
        <authorList>
            <consortium name="EnsemblPlants"/>
        </authorList>
    </citation>
    <scope>IDENTIFICATION</scope>
</reference>
<reference evidence="14 16" key="1">
    <citation type="journal article" date="2008" name="Science">
        <title>The Physcomitrella genome reveals evolutionary insights into the conquest of land by plants.</title>
        <authorList>
            <person name="Rensing S."/>
            <person name="Lang D."/>
            <person name="Zimmer A."/>
            <person name="Terry A."/>
            <person name="Salamov A."/>
            <person name="Shapiro H."/>
            <person name="Nishiyama T."/>
            <person name="Perroud P.-F."/>
            <person name="Lindquist E."/>
            <person name="Kamisugi Y."/>
            <person name="Tanahashi T."/>
            <person name="Sakakibara K."/>
            <person name="Fujita T."/>
            <person name="Oishi K."/>
            <person name="Shin-I T."/>
            <person name="Kuroki Y."/>
            <person name="Toyoda A."/>
            <person name="Suzuki Y."/>
            <person name="Hashimoto A."/>
            <person name="Yamaguchi K."/>
            <person name="Sugano A."/>
            <person name="Kohara Y."/>
            <person name="Fujiyama A."/>
            <person name="Anterola A."/>
            <person name="Aoki S."/>
            <person name="Ashton N."/>
            <person name="Barbazuk W.B."/>
            <person name="Barker E."/>
            <person name="Bennetzen J."/>
            <person name="Bezanilla M."/>
            <person name="Blankenship R."/>
            <person name="Cho S.H."/>
            <person name="Dutcher S."/>
            <person name="Estelle M."/>
            <person name="Fawcett J.A."/>
            <person name="Gundlach H."/>
            <person name="Hanada K."/>
            <person name="Heyl A."/>
            <person name="Hicks K.A."/>
            <person name="Hugh J."/>
            <person name="Lohr M."/>
            <person name="Mayer K."/>
            <person name="Melkozernov A."/>
            <person name="Murata T."/>
            <person name="Nelson D."/>
            <person name="Pils B."/>
            <person name="Prigge M."/>
            <person name="Reiss B."/>
            <person name="Renner T."/>
            <person name="Rombauts S."/>
            <person name="Rushton P."/>
            <person name="Sanderfoot A."/>
            <person name="Schween G."/>
            <person name="Shiu S.-H."/>
            <person name="Stueber K."/>
            <person name="Theodoulou F.L."/>
            <person name="Tu H."/>
            <person name="Van de Peer Y."/>
            <person name="Verrier P.J."/>
            <person name="Waters E."/>
            <person name="Wood A."/>
            <person name="Yang L."/>
            <person name="Cove D."/>
            <person name="Cuming A."/>
            <person name="Hasebe M."/>
            <person name="Lucas S."/>
            <person name="Mishler D.B."/>
            <person name="Reski R."/>
            <person name="Grigoriev I."/>
            <person name="Quatrano R.S."/>
            <person name="Boore J.L."/>
        </authorList>
    </citation>
    <scope>NUCLEOTIDE SEQUENCE [LARGE SCALE GENOMIC DNA]</scope>
    <source>
        <strain evidence="15 16">cv. Gransden 2004</strain>
    </source>
</reference>
<dbReference type="FunFam" id="3.30.200.20:FF:000307">
    <property type="entry name" value="pollen receptor-like kinase 1"/>
    <property type="match status" value="1"/>
</dbReference>
<dbReference type="Gene3D" id="1.10.510.10">
    <property type="entry name" value="Transferase(Phosphotransferase) domain 1"/>
    <property type="match status" value="1"/>
</dbReference>
<dbReference type="SUPFAM" id="SSF52058">
    <property type="entry name" value="L domain-like"/>
    <property type="match status" value="1"/>
</dbReference>
<dbReference type="PaxDb" id="3218-PP1S121_138V6.1"/>
<reference evidence="14 16" key="2">
    <citation type="journal article" date="2018" name="Plant J.">
        <title>The Physcomitrella patens chromosome-scale assembly reveals moss genome structure and evolution.</title>
        <authorList>
            <person name="Lang D."/>
            <person name="Ullrich K.K."/>
            <person name="Murat F."/>
            <person name="Fuchs J."/>
            <person name="Jenkins J."/>
            <person name="Haas F.B."/>
            <person name="Piednoel M."/>
            <person name="Gundlach H."/>
            <person name="Van Bel M."/>
            <person name="Meyberg R."/>
            <person name="Vives C."/>
            <person name="Morata J."/>
            <person name="Symeonidi A."/>
            <person name="Hiss M."/>
            <person name="Muchero W."/>
            <person name="Kamisugi Y."/>
            <person name="Saleh O."/>
            <person name="Blanc G."/>
            <person name="Decker E.L."/>
            <person name="van Gessel N."/>
            <person name="Grimwood J."/>
            <person name="Hayes R.D."/>
            <person name="Graham S.W."/>
            <person name="Gunter L.E."/>
            <person name="McDaniel S.F."/>
            <person name="Hoernstein S.N.W."/>
            <person name="Larsson A."/>
            <person name="Li F.W."/>
            <person name="Perroud P.F."/>
            <person name="Phillips J."/>
            <person name="Ranjan P."/>
            <person name="Rokshar D.S."/>
            <person name="Rothfels C.J."/>
            <person name="Schneider L."/>
            <person name="Shu S."/>
            <person name="Stevenson D.W."/>
            <person name="Thummler F."/>
            <person name="Tillich M."/>
            <person name="Villarreal Aguilar J.C."/>
            <person name="Widiez T."/>
            <person name="Wong G.K."/>
            <person name="Wymore A."/>
            <person name="Zhang Y."/>
            <person name="Zimmer A.D."/>
            <person name="Quatrano R.S."/>
            <person name="Mayer K.F.X."/>
            <person name="Goodstein D."/>
            <person name="Casacuberta J.M."/>
            <person name="Vandepoele K."/>
            <person name="Reski R."/>
            <person name="Cuming A.C."/>
            <person name="Tuskan G.A."/>
            <person name="Maumus F."/>
            <person name="Salse J."/>
            <person name="Schmutz J."/>
            <person name="Rensing S.A."/>
        </authorList>
    </citation>
    <scope>NUCLEOTIDE SEQUENCE [LARGE SCALE GENOMIC DNA]</scope>
    <source>
        <strain evidence="15 16">cv. Gransden 2004</strain>
    </source>
</reference>
<feature type="region of interest" description="Disordered" evidence="11">
    <location>
        <begin position="631"/>
        <end position="664"/>
    </location>
</feature>
<keyword evidence="9 12" id="KW-0472">Membrane</keyword>
<dbReference type="InterPro" id="IPR011009">
    <property type="entry name" value="Kinase-like_dom_sf"/>
</dbReference>
<keyword evidence="6" id="KW-0547">Nucleotide-binding</keyword>
<evidence type="ECO:0000256" key="1">
    <source>
        <dbReference type="ARBA" id="ARBA00004370"/>
    </source>
</evidence>
<evidence type="ECO:0000256" key="11">
    <source>
        <dbReference type="SAM" id="MobiDB-lite"/>
    </source>
</evidence>
<keyword evidence="4" id="KW-0732">Signal</keyword>
<organism evidence="14">
    <name type="scientific">Physcomitrium patens</name>
    <name type="common">Spreading-leaved earth moss</name>
    <name type="synonym">Physcomitrella patens</name>
    <dbReference type="NCBI Taxonomy" id="3218"/>
    <lineage>
        <taxon>Eukaryota</taxon>
        <taxon>Viridiplantae</taxon>
        <taxon>Streptophyta</taxon>
        <taxon>Embryophyta</taxon>
        <taxon>Bryophyta</taxon>
        <taxon>Bryophytina</taxon>
        <taxon>Bryopsida</taxon>
        <taxon>Funariidae</taxon>
        <taxon>Funariales</taxon>
        <taxon>Funariaceae</taxon>
        <taxon>Physcomitrium</taxon>
    </lineage>
</organism>
<protein>
    <recommendedName>
        <fullName evidence="13">Protein kinase domain-containing protein</fullName>
    </recommendedName>
</protein>
<keyword evidence="8 12" id="KW-1133">Transmembrane helix</keyword>
<evidence type="ECO:0000313" key="15">
    <source>
        <dbReference type="EnsemblPlants" id="Pp3c22_10000V3.1"/>
    </source>
</evidence>
<keyword evidence="3 12" id="KW-0812">Transmembrane</keyword>
<dbReference type="CDD" id="cd12087">
    <property type="entry name" value="TM_EGFR-like"/>
    <property type="match status" value="1"/>
</dbReference>
<evidence type="ECO:0000256" key="2">
    <source>
        <dbReference type="ARBA" id="ARBA00022614"/>
    </source>
</evidence>
<dbReference type="InterPro" id="IPR050994">
    <property type="entry name" value="At_inactive_RLKs"/>
</dbReference>
<keyword evidence="10" id="KW-0325">Glycoprotein</keyword>
<name>A0A2K1IMZ9_PHYPA</name>
<sequence>MTKRKREPESIFAKVVIFLLAILGAVSVAAQDLAADTRALLVFSAYHDPRGTKLVWTNATSTCTWRGITCFQNRVAEIRLPGAGLRGIIPPGSLSLISELRVVSLRNNQLTGPFPDELGKCSNVESLYLAGNAFSGPVQNLTGLMPRLTQLSLEYNRLNGTIPEELGLLSRLNLLNLRNNSFSGSIPSFNSANLIIFDVANNNLSGQIPASLSKFPASSYHGNPGLSGCPLESACPSSVAPITAPSPLVSSPQAPRGKLLSVGAIAGIVVGGVLFLVLVASFLLFLCRRKKGWHDAAPVGTREVPRDHSRQKTLEKGDEVQAEEYSSVVVEKQAINGLVPLCPVSFDLDDLLRASAEVLGKGTVGTAYKAILEDGSVVVVKRLKDVPAGRKEFEAQIQVLGKLQHRNLVPLRAYYFSRDEKLLVSDFMSTGNLFCLLHGNRSGNNRTPVDWLTRVKIAIGAATGLAYLHAQGGPNFVHGNIKSSNVLINRDLEACLSDYGLAYLFGSSSSSSKMVGYRAPEVATTRRLTHNSDVFSFGVLLLELLTGKSPTQASANNEIIDLPRWVQGVVREEWTAEVFDLSLMRYQNIEGELVAMLRIAVQCVDRVPERRPKMTQVVALLENVHPLIGDSRDETSRHYESASEHFRSSDRDTSHRSSPYFRAP</sequence>
<dbReference type="InterPro" id="IPR032675">
    <property type="entry name" value="LRR_dom_sf"/>
</dbReference>
<evidence type="ECO:0000256" key="4">
    <source>
        <dbReference type="ARBA" id="ARBA00022729"/>
    </source>
</evidence>
<feature type="region of interest" description="Disordered" evidence="11">
    <location>
        <begin position="298"/>
        <end position="317"/>
    </location>
</feature>
<evidence type="ECO:0000256" key="3">
    <source>
        <dbReference type="ARBA" id="ARBA00022692"/>
    </source>
</evidence>
<dbReference type="CDD" id="cd14066">
    <property type="entry name" value="STKc_IRAK"/>
    <property type="match status" value="1"/>
</dbReference>